<dbReference type="InterPro" id="IPR000727">
    <property type="entry name" value="T_SNARE_dom"/>
</dbReference>
<dbReference type="Gene3D" id="1.20.5.110">
    <property type="match status" value="2"/>
</dbReference>
<feature type="compositionally biased region" description="Basic and acidic residues" evidence="2">
    <location>
        <begin position="418"/>
        <end position="428"/>
    </location>
</feature>
<accession>A0AAJ0M8G2</accession>
<dbReference type="PROSITE" id="PS50192">
    <property type="entry name" value="T_SNARE"/>
    <property type="match status" value="1"/>
</dbReference>
<dbReference type="PANTHER" id="PTHR19305:SF9">
    <property type="entry name" value="SYNAPTOSOMAL-ASSOCIATED PROTEIN 29"/>
    <property type="match status" value="1"/>
</dbReference>
<feature type="compositionally biased region" description="Low complexity" evidence="2">
    <location>
        <begin position="39"/>
        <end position="48"/>
    </location>
</feature>
<dbReference type="GO" id="GO:0005886">
    <property type="term" value="C:plasma membrane"/>
    <property type="evidence" value="ECO:0007669"/>
    <property type="project" value="TreeGrafter"/>
</dbReference>
<evidence type="ECO:0000259" key="3">
    <source>
        <dbReference type="PROSITE" id="PS50192"/>
    </source>
</evidence>
<feature type="compositionally biased region" description="Basic and acidic residues" evidence="2">
    <location>
        <begin position="309"/>
        <end position="329"/>
    </location>
</feature>
<dbReference type="AlphaFoldDB" id="A0AAJ0M8G2"/>
<feature type="compositionally biased region" description="Pro residues" evidence="2">
    <location>
        <begin position="79"/>
        <end position="92"/>
    </location>
</feature>
<dbReference type="SUPFAM" id="SSF58038">
    <property type="entry name" value="SNARE fusion complex"/>
    <property type="match status" value="2"/>
</dbReference>
<name>A0AAJ0M8G2_9PEZI</name>
<feature type="domain" description="T-SNARE coiled-coil homology" evidence="3">
    <location>
        <begin position="375"/>
        <end position="437"/>
    </location>
</feature>
<feature type="region of interest" description="Disordered" evidence="2">
    <location>
        <begin position="1"/>
        <end position="220"/>
    </location>
</feature>
<feature type="compositionally biased region" description="Polar residues" evidence="2">
    <location>
        <begin position="167"/>
        <end position="182"/>
    </location>
</feature>
<dbReference type="EMBL" id="JAUIQD010000008">
    <property type="protein sequence ID" value="KAK3341783.1"/>
    <property type="molecule type" value="Genomic_DNA"/>
</dbReference>
<feature type="compositionally biased region" description="Basic and acidic residues" evidence="2">
    <location>
        <begin position="1"/>
        <end position="13"/>
    </location>
</feature>
<keyword evidence="5" id="KW-1185">Reference proteome</keyword>
<dbReference type="GO" id="GO:0006887">
    <property type="term" value="P:exocytosis"/>
    <property type="evidence" value="ECO:0007669"/>
    <property type="project" value="TreeGrafter"/>
</dbReference>
<organism evidence="4 5">
    <name type="scientific">Lasiosphaeria hispida</name>
    <dbReference type="NCBI Taxonomy" id="260671"/>
    <lineage>
        <taxon>Eukaryota</taxon>
        <taxon>Fungi</taxon>
        <taxon>Dikarya</taxon>
        <taxon>Ascomycota</taxon>
        <taxon>Pezizomycotina</taxon>
        <taxon>Sordariomycetes</taxon>
        <taxon>Sordariomycetidae</taxon>
        <taxon>Sordariales</taxon>
        <taxon>Lasiosphaeriaceae</taxon>
        <taxon>Lasiosphaeria</taxon>
    </lineage>
</organism>
<feature type="compositionally biased region" description="Low complexity" evidence="2">
    <location>
        <begin position="58"/>
        <end position="75"/>
    </location>
</feature>
<feature type="compositionally biased region" description="Low complexity" evidence="2">
    <location>
        <begin position="183"/>
        <end position="192"/>
    </location>
</feature>
<dbReference type="GO" id="GO:0005484">
    <property type="term" value="F:SNAP receptor activity"/>
    <property type="evidence" value="ECO:0007669"/>
    <property type="project" value="TreeGrafter"/>
</dbReference>
<feature type="region of interest" description="Disordered" evidence="2">
    <location>
        <begin position="418"/>
        <end position="446"/>
    </location>
</feature>
<evidence type="ECO:0000313" key="5">
    <source>
        <dbReference type="Proteomes" id="UP001275084"/>
    </source>
</evidence>
<sequence>MKKLFGKKDKDRSSPAQDDNPYARQPAQDPYANAPSPYQQQQQQQQQQAPRPMGLPSGPRAGAPVGLPRGPAPRAGSGGPPPPYSSPAPGPSYPVQQQGAGGGGGYGNDRFGAPAGYGGNRYGDNKQAPNPAVGGPPPRAGGYGGLGSLDDDNSRGGLFNDYKPPNARQNSGPRGGAQNSWESGPNGPAQSGASGGGSGAYGGYGEERELTQEEQEEMQVQDIKREIIQTQQSTIQSGSRALDLLNNGSMSAASIAQALARQREHLDNAESNIDNASVHNRIAKEQTKRLDKLNGSMFIPTGLNKKKLEVLDEQTRQSEQREKQEREQARSGAYQGRMRMQGVMSDLSKPQQLGTKSNRSRREEFKFEDDDGEQEQNNQEIDDITDRLAAGVSILHGAAKVIGDELEDQINQVDRITEKSERAHDQVRRNHVNLQRAARMPGSMTG</sequence>
<comment type="similarity">
    <text evidence="1">Belongs to the SNAP-25 family.</text>
</comment>
<dbReference type="GO" id="GO:0031201">
    <property type="term" value="C:SNARE complex"/>
    <property type="evidence" value="ECO:0007669"/>
    <property type="project" value="TreeGrafter"/>
</dbReference>
<reference evidence="4" key="2">
    <citation type="submission" date="2023-06" db="EMBL/GenBank/DDBJ databases">
        <authorList>
            <consortium name="Lawrence Berkeley National Laboratory"/>
            <person name="Haridas S."/>
            <person name="Hensen N."/>
            <person name="Bonometti L."/>
            <person name="Westerberg I."/>
            <person name="Brannstrom I.O."/>
            <person name="Guillou S."/>
            <person name="Cros-Aarteil S."/>
            <person name="Calhoun S."/>
            <person name="Kuo A."/>
            <person name="Mondo S."/>
            <person name="Pangilinan J."/>
            <person name="Riley R."/>
            <person name="Labutti K."/>
            <person name="Andreopoulos B."/>
            <person name="Lipzen A."/>
            <person name="Chen C."/>
            <person name="Yanf M."/>
            <person name="Daum C."/>
            <person name="Ng V."/>
            <person name="Clum A."/>
            <person name="Steindorff A."/>
            <person name="Ohm R."/>
            <person name="Martin F."/>
            <person name="Silar P."/>
            <person name="Natvig D."/>
            <person name="Lalanne C."/>
            <person name="Gautier V."/>
            <person name="Ament-Velasquez S.L."/>
            <person name="Kruys A."/>
            <person name="Hutchinson M.I."/>
            <person name="Powell A.J."/>
            <person name="Barry K."/>
            <person name="Miller A.N."/>
            <person name="Grigoriev I.V."/>
            <person name="Debuchy R."/>
            <person name="Gladieux P."/>
            <person name="Thoren M.H."/>
            <person name="Johannesson H."/>
        </authorList>
    </citation>
    <scope>NUCLEOTIDE SEQUENCE</scope>
    <source>
        <strain evidence="4">CBS 955.72</strain>
    </source>
</reference>
<dbReference type="Proteomes" id="UP001275084">
    <property type="component" value="Unassembled WGS sequence"/>
</dbReference>
<dbReference type="SMART" id="SM00397">
    <property type="entry name" value="t_SNARE"/>
    <property type="match status" value="2"/>
</dbReference>
<dbReference type="PANTHER" id="PTHR19305">
    <property type="entry name" value="SYNAPTOSOMAL ASSOCIATED PROTEIN"/>
    <property type="match status" value="1"/>
</dbReference>
<feature type="compositionally biased region" description="Polar residues" evidence="2">
    <location>
        <begin position="348"/>
        <end position="357"/>
    </location>
</feature>
<dbReference type="GO" id="GO:0006906">
    <property type="term" value="P:vesicle fusion"/>
    <property type="evidence" value="ECO:0007669"/>
    <property type="project" value="TreeGrafter"/>
</dbReference>
<evidence type="ECO:0000256" key="2">
    <source>
        <dbReference type="SAM" id="MobiDB-lite"/>
    </source>
</evidence>
<feature type="region of interest" description="Disordered" evidence="2">
    <location>
        <begin position="309"/>
        <end position="378"/>
    </location>
</feature>
<evidence type="ECO:0000313" key="4">
    <source>
        <dbReference type="EMBL" id="KAK3341783.1"/>
    </source>
</evidence>
<proteinExistence type="inferred from homology"/>
<reference evidence="4" key="1">
    <citation type="journal article" date="2023" name="Mol. Phylogenet. Evol.">
        <title>Genome-scale phylogeny and comparative genomics of the fungal order Sordariales.</title>
        <authorList>
            <person name="Hensen N."/>
            <person name="Bonometti L."/>
            <person name="Westerberg I."/>
            <person name="Brannstrom I.O."/>
            <person name="Guillou S."/>
            <person name="Cros-Aarteil S."/>
            <person name="Calhoun S."/>
            <person name="Haridas S."/>
            <person name="Kuo A."/>
            <person name="Mondo S."/>
            <person name="Pangilinan J."/>
            <person name="Riley R."/>
            <person name="LaButti K."/>
            <person name="Andreopoulos B."/>
            <person name="Lipzen A."/>
            <person name="Chen C."/>
            <person name="Yan M."/>
            <person name="Daum C."/>
            <person name="Ng V."/>
            <person name="Clum A."/>
            <person name="Steindorff A."/>
            <person name="Ohm R.A."/>
            <person name="Martin F."/>
            <person name="Silar P."/>
            <person name="Natvig D.O."/>
            <person name="Lalanne C."/>
            <person name="Gautier V."/>
            <person name="Ament-Velasquez S.L."/>
            <person name="Kruys A."/>
            <person name="Hutchinson M.I."/>
            <person name="Powell A.J."/>
            <person name="Barry K."/>
            <person name="Miller A.N."/>
            <person name="Grigoriev I.V."/>
            <person name="Debuchy R."/>
            <person name="Gladieux P."/>
            <person name="Hiltunen Thoren M."/>
            <person name="Johannesson H."/>
        </authorList>
    </citation>
    <scope>NUCLEOTIDE SEQUENCE</scope>
    <source>
        <strain evidence="4">CBS 955.72</strain>
    </source>
</reference>
<comment type="caution">
    <text evidence="4">The sequence shown here is derived from an EMBL/GenBank/DDBJ whole genome shotgun (WGS) entry which is preliminary data.</text>
</comment>
<gene>
    <name evidence="4" type="ORF">B0T25DRAFT_353501</name>
</gene>
<feature type="compositionally biased region" description="Gly residues" evidence="2">
    <location>
        <begin position="193"/>
        <end position="204"/>
    </location>
</feature>
<evidence type="ECO:0000256" key="1">
    <source>
        <dbReference type="ARBA" id="ARBA00009480"/>
    </source>
</evidence>
<dbReference type="GO" id="GO:0019905">
    <property type="term" value="F:syntaxin binding"/>
    <property type="evidence" value="ECO:0007669"/>
    <property type="project" value="TreeGrafter"/>
</dbReference>
<protein>
    <recommendedName>
        <fullName evidence="3">t-SNARE coiled-coil homology domain-containing protein</fullName>
    </recommendedName>
</protein>